<organism evidence="2 3">
    <name type="scientific">Lasiosphaeria hispida</name>
    <dbReference type="NCBI Taxonomy" id="260671"/>
    <lineage>
        <taxon>Eukaryota</taxon>
        <taxon>Fungi</taxon>
        <taxon>Dikarya</taxon>
        <taxon>Ascomycota</taxon>
        <taxon>Pezizomycotina</taxon>
        <taxon>Sordariomycetes</taxon>
        <taxon>Sordariomycetidae</taxon>
        <taxon>Sordariales</taxon>
        <taxon>Lasiosphaeriaceae</taxon>
        <taxon>Lasiosphaeria</taxon>
    </lineage>
</organism>
<evidence type="ECO:0000256" key="1">
    <source>
        <dbReference type="SAM" id="MobiDB-lite"/>
    </source>
</evidence>
<feature type="region of interest" description="Disordered" evidence="1">
    <location>
        <begin position="66"/>
        <end position="95"/>
    </location>
</feature>
<dbReference type="Proteomes" id="UP001275084">
    <property type="component" value="Unassembled WGS sequence"/>
</dbReference>
<comment type="caution">
    <text evidence="2">The sequence shown here is derived from an EMBL/GenBank/DDBJ whole genome shotgun (WGS) entry which is preliminary data.</text>
</comment>
<accession>A0AAJ0HBD4</accession>
<gene>
    <name evidence="2" type="ORF">B0T25DRAFT_520895</name>
</gene>
<dbReference type="AlphaFoldDB" id="A0AAJ0HBD4"/>
<dbReference type="EMBL" id="JAUIQD010000006">
    <property type="protein sequence ID" value="KAK3346492.1"/>
    <property type="molecule type" value="Genomic_DNA"/>
</dbReference>
<reference evidence="2" key="1">
    <citation type="journal article" date="2023" name="Mol. Phylogenet. Evol.">
        <title>Genome-scale phylogeny and comparative genomics of the fungal order Sordariales.</title>
        <authorList>
            <person name="Hensen N."/>
            <person name="Bonometti L."/>
            <person name="Westerberg I."/>
            <person name="Brannstrom I.O."/>
            <person name="Guillou S."/>
            <person name="Cros-Aarteil S."/>
            <person name="Calhoun S."/>
            <person name="Haridas S."/>
            <person name="Kuo A."/>
            <person name="Mondo S."/>
            <person name="Pangilinan J."/>
            <person name="Riley R."/>
            <person name="LaButti K."/>
            <person name="Andreopoulos B."/>
            <person name="Lipzen A."/>
            <person name="Chen C."/>
            <person name="Yan M."/>
            <person name="Daum C."/>
            <person name="Ng V."/>
            <person name="Clum A."/>
            <person name="Steindorff A."/>
            <person name="Ohm R.A."/>
            <person name="Martin F."/>
            <person name="Silar P."/>
            <person name="Natvig D.O."/>
            <person name="Lalanne C."/>
            <person name="Gautier V."/>
            <person name="Ament-Velasquez S.L."/>
            <person name="Kruys A."/>
            <person name="Hutchinson M.I."/>
            <person name="Powell A.J."/>
            <person name="Barry K."/>
            <person name="Miller A.N."/>
            <person name="Grigoriev I.V."/>
            <person name="Debuchy R."/>
            <person name="Gladieux P."/>
            <person name="Hiltunen Thoren M."/>
            <person name="Johannesson H."/>
        </authorList>
    </citation>
    <scope>NUCLEOTIDE SEQUENCE</scope>
    <source>
        <strain evidence="2">CBS 955.72</strain>
    </source>
</reference>
<reference evidence="2" key="2">
    <citation type="submission" date="2023-06" db="EMBL/GenBank/DDBJ databases">
        <authorList>
            <consortium name="Lawrence Berkeley National Laboratory"/>
            <person name="Haridas S."/>
            <person name="Hensen N."/>
            <person name="Bonometti L."/>
            <person name="Westerberg I."/>
            <person name="Brannstrom I.O."/>
            <person name="Guillou S."/>
            <person name="Cros-Aarteil S."/>
            <person name="Calhoun S."/>
            <person name="Kuo A."/>
            <person name="Mondo S."/>
            <person name="Pangilinan J."/>
            <person name="Riley R."/>
            <person name="Labutti K."/>
            <person name="Andreopoulos B."/>
            <person name="Lipzen A."/>
            <person name="Chen C."/>
            <person name="Yanf M."/>
            <person name="Daum C."/>
            <person name="Ng V."/>
            <person name="Clum A."/>
            <person name="Steindorff A."/>
            <person name="Ohm R."/>
            <person name="Martin F."/>
            <person name="Silar P."/>
            <person name="Natvig D."/>
            <person name="Lalanne C."/>
            <person name="Gautier V."/>
            <person name="Ament-Velasquez S.L."/>
            <person name="Kruys A."/>
            <person name="Hutchinson M.I."/>
            <person name="Powell A.J."/>
            <person name="Barry K."/>
            <person name="Miller A.N."/>
            <person name="Grigoriev I.V."/>
            <person name="Debuchy R."/>
            <person name="Gladieux P."/>
            <person name="Thoren M.H."/>
            <person name="Johannesson H."/>
        </authorList>
    </citation>
    <scope>NUCLEOTIDE SEQUENCE</scope>
    <source>
        <strain evidence="2">CBS 955.72</strain>
    </source>
</reference>
<name>A0AAJ0HBD4_9PEZI</name>
<protein>
    <submittedName>
        <fullName evidence="2">Uncharacterized protein</fullName>
    </submittedName>
</protein>
<evidence type="ECO:0000313" key="3">
    <source>
        <dbReference type="Proteomes" id="UP001275084"/>
    </source>
</evidence>
<evidence type="ECO:0000313" key="2">
    <source>
        <dbReference type="EMBL" id="KAK3346492.1"/>
    </source>
</evidence>
<proteinExistence type="predicted"/>
<keyword evidence="3" id="KW-1185">Reference proteome</keyword>
<sequence>MAISGMDLMPTIEAVISIMTDDDFEPLDMSLIGSEPNHIKQRQWLGLIPLTNYTVSAALPHWRGAVSPGLRRSRPRPRSAKSAAPQRGGLVEDGCPPSVGGREIEAICNSNTLGLPIDHIVIYSLAQTSDRWEIPPSRVATLQASVPVPLRGAEAVAKDEWQIPIPGGAPNETLILDTHFKGMTMLSEEPEQHLVDCIAISDLASHPFVSWQPRGNDKTFMWIRDEISKSIPGARPSMGTIQSFKPNGPGSFQSISDIARSLI</sequence>